<evidence type="ECO:0000313" key="3">
    <source>
        <dbReference type="Proteomes" id="UP000436088"/>
    </source>
</evidence>
<sequence length="816" mass="91191">MATLQMQANVQHESPFPRWYTTWDLNSDANGTVCPSDNVNRISRIRQYTDVTLLLSLGSNMFYNKGLLKQTMLKHEAEFRDQIRELHRLYRKQKELMDEMKTIDFFKHGCNVEMFQPNHVLRPKSSNHVRVPQQTGSVFPEISEAEGSGFPSHSYDGSKEEAGLDPTHTESSSRAYVLTESNCKKLGRRFLDLELPADGYFDSEEDGFQEVTLDPAVTNIPSNALKKINVGDRGDNELPHSGIVCTSIFPKENFVTCSASSKLKVIADLNAPVELEEDIIPEFSSRQKLLHIEHKMQRECVPSNDKAGQDGNDLNAFPRDLYTRKLSIQHINNERAQDCAILHGFNETDAKLCIGNFWHVTSDVSSSYYEPTSGSPWRCAFKRSPIAVQALPCFKGESPKSFIISPELDFVSPNFPTNVTGSQDASHTPGENTVQNPTGCTPRIAEIPVPDNRSGEMRDPLIPPDSAVGSLCVHDAELEKMEATDPLEFESMLGIEGNKVKEINRIPNINMEFNPMPEREKEAQIESVAESEAWSKYQGCRIIDLNSCLSMDESLLLPSHSTKVDLEPPVSLENKECLPPRGKSNENQLETTLLFSGQEDTDLQAELARNAAEALVCISSSQIQTCLEKINCQLFRASTSLYWFARVASSVSDDPGSELGVNIGVKDYGDQEEYQSDGIDYFEAMTLNLTEINAEETWCASNVQKEPESSAIHSAIQSNRGRKRRGRHQEAFQSELLPSHCFSRYKVAKDLHLIGGLVKAGDAHHESSSSRNAGKSGCRKGRRRYNLITSREMDSTTNTMLKRQSGNGKFGIRIKG</sequence>
<feature type="compositionally biased region" description="Polar residues" evidence="1">
    <location>
        <begin position="420"/>
        <end position="439"/>
    </location>
</feature>
<keyword evidence="2" id="KW-0560">Oxidoreductase</keyword>
<comment type="caution">
    <text evidence="2">The sequence shown here is derived from an EMBL/GenBank/DDBJ whole genome shotgun (WGS) entry which is preliminary data.</text>
</comment>
<dbReference type="OrthoDB" id="630817at2759"/>
<protein>
    <submittedName>
        <fullName evidence="2">Flavin-binding monooxygenase family protein</fullName>
    </submittedName>
</protein>
<evidence type="ECO:0000313" key="2">
    <source>
        <dbReference type="EMBL" id="KAE8661754.1"/>
    </source>
</evidence>
<keyword evidence="2" id="KW-0503">Monooxygenase</keyword>
<dbReference type="AlphaFoldDB" id="A0A6A2Y1R1"/>
<accession>A0A6A2Y1R1</accession>
<gene>
    <name evidence="2" type="ORF">F3Y22_tig00113724pilonHSYRG00189</name>
</gene>
<dbReference type="InterPro" id="IPR008581">
    <property type="entry name" value="DUF863_pln"/>
</dbReference>
<dbReference type="Pfam" id="PF05904">
    <property type="entry name" value="DUF863"/>
    <property type="match status" value="2"/>
</dbReference>
<evidence type="ECO:0000256" key="1">
    <source>
        <dbReference type="SAM" id="MobiDB-lite"/>
    </source>
</evidence>
<proteinExistence type="predicted"/>
<dbReference type="EMBL" id="VEPZ02001719">
    <property type="protein sequence ID" value="KAE8661754.1"/>
    <property type="molecule type" value="Genomic_DNA"/>
</dbReference>
<feature type="region of interest" description="Disordered" evidence="1">
    <location>
        <begin position="142"/>
        <end position="173"/>
    </location>
</feature>
<feature type="region of interest" description="Disordered" evidence="1">
    <location>
        <begin position="760"/>
        <end position="783"/>
    </location>
</feature>
<name>A0A6A2Y1R1_HIBSY</name>
<dbReference type="PANTHER" id="PTHR33167">
    <property type="entry name" value="TRANSCRIPTION FACTOR, PUTATIVE (DUF863)-RELATED"/>
    <property type="match status" value="1"/>
</dbReference>
<organism evidence="2 3">
    <name type="scientific">Hibiscus syriacus</name>
    <name type="common">Rose of Sharon</name>
    <dbReference type="NCBI Taxonomy" id="106335"/>
    <lineage>
        <taxon>Eukaryota</taxon>
        <taxon>Viridiplantae</taxon>
        <taxon>Streptophyta</taxon>
        <taxon>Embryophyta</taxon>
        <taxon>Tracheophyta</taxon>
        <taxon>Spermatophyta</taxon>
        <taxon>Magnoliopsida</taxon>
        <taxon>eudicotyledons</taxon>
        <taxon>Gunneridae</taxon>
        <taxon>Pentapetalae</taxon>
        <taxon>rosids</taxon>
        <taxon>malvids</taxon>
        <taxon>Malvales</taxon>
        <taxon>Malvaceae</taxon>
        <taxon>Malvoideae</taxon>
        <taxon>Hibiscus</taxon>
    </lineage>
</organism>
<dbReference type="GO" id="GO:0004497">
    <property type="term" value="F:monooxygenase activity"/>
    <property type="evidence" value="ECO:0007669"/>
    <property type="project" value="UniProtKB-KW"/>
</dbReference>
<dbReference type="PANTHER" id="PTHR33167:SF18">
    <property type="entry name" value="GB|AAF67766.1"/>
    <property type="match status" value="1"/>
</dbReference>
<feature type="region of interest" description="Disordered" evidence="1">
    <location>
        <begin position="420"/>
        <end position="444"/>
    </location>
</feature>
<reference evidence="2" key="1">
    <citation type="submission" date="2019-09" db="EMBL/GenBank/DDBJ databases">
        <title>Draft genome information of white flower Hibiscus syriacus.</title>
        <authorList>
            <person name="Kim Y.-M."/>
        </authorList>
    </citation>
    <scope>NUCLEOTIDE SEQUENCE [LARGE SCALE GENOMIC DNA]</scope>
    <source>
        <strain evidence="2">YM2019G1</strain>
    </source>
</reference>
<keyword evidence="3" id="KW-1185">Reference proteome</keyword>
<dbReference type="Proteomes" id="UP000436088">
    <property type="component" value="Unassembled WGS sequence"/>
</dbReference>